<feature type="region of interest" description="Disordered" evidence="7">
    <location>
        <begin position="263"/>
        <end position="303"/>
    </location>
</feature>
<evidence type="ECO:0000313" key="9">
    <source>
        <dbReference type="EMBL" id="KAF7486491.1"/>
    </source>
</evidence>
<dbReference type="PROSITE" id="PS51828">
    <property type="entry name" value="PTX_2"/>
    <property type="match status" value="1"/>
</dbReference>
<evidence type="ECO:0000256" key="3">
    <source>
        <dbReference type="ARBA" id="ARBA00022837"/>
    </source>
</evidence>
<proteinExistence type="predicted"/>
<dbReference type="InterPro" id="IPR051360">
    <property type="entry name" value="Neuronal_Pentraxin_Related"/>
</dbReference>
<keyword evidence="5" id="KW-0325">Glycoprotein</keyword>
<dbReference type="AlphaFoldDB" id="A0A5E4AE11"/>
<name>A0A5E4AE11_MARMO</name>
<keyword evidence="11" id="KW-1185">Reference proteome</keyword>
<reference evidence="10 11" key="1">
    <citation type="submission" date="2019-04" db="EMBL/GenBank/DDBJ databases">
        <authorList>
            <person name="Alioto T."/>
            <person name="Alioto T."/>
        </authorList>
    </citation>
    <scope>NUCLEOTIDE SEQUENCE [LARGE SCALE GENOMIC DNA]</scope>
</reference>
<dbReference type="SUPFAM" id="SSF49899">
    <property type="entry name" value="Concanavalin A-like lectins/glucanases"/>
    <property type="match status" value="1"/>
</dbReference>
<dbReference type="InterPro" id="IPR013320">
    <property type="entry name" value="ConA-like_dom_sf"/>
</dbReference>
<comment type="caution">
    <text evidence="6">Lacks conserved residue(s) required for the propagation of feature annotation.</text>
</comment>
<organism evidence="10 11">
    <name type="scientific">Marmota monax</name>
    <name type="common">Woodchuck</name>
    <dbReference type="NCBI Taxonomy" id="9995"/>
    <lineage>
        <taxon>Eukaryota</taxon>
        <taxon>Metazoa</taxon>
        <taxon>Chordata</taxon>
        <taxon>Craniata</taxon>
        <taxon>Vertebrata</taxon>
        <taxon>Euteleostomi</taxon>
        <taxon>Mammalia</taxon>
        <taxon>Eutheria</taxon>
        <taxon>Euarchontoglires</taxon>
        <taxon>Glires</taxon>
        <taxon>Rodentia</taxon>
        <taxon>Sciuromorpha</taxon>
        <taxon>Sciuridae</taxon>
        <taxon>Xerinae</taxon>
        <taxon>Marmotini</taxon>
        <taxon>Marmota</taxon>
    </lineage>
</organism>
<feature type="domain" description="Pentraxin (PTX)" evidence="8">
    <location>
        <begin position="64"/>
        <end position="273"/>
    </location>
</feature>
<keyword evidence="3" id="KW-0106">Calcium</keyword>
<dbReference type="Proteomes" id="UP000335636">
    <property type="component" value="Unassembled WGS sequence"/>
</dbReference>
<keyword evidence="2" id="KW-0479">Metal-binding</keyword>
<reference evidence="9" key="2">
    <citation type="submission" date="2020-08" db="EMBL/GenBank/DDBJ databases">
        <authorList>
            <person name="Shumante A."/>
            <person name="Zimin A.V."/>
            <person name="Puiu D."/>
            <person name="Salzberg S.L."/>
        </authorList>
    </citation>
    <scope>NUCLEOTIDE SEQUENCE</scope>
    <source>
        <strain evidence="9">WC2-LM</strain>
        <tissue evidence="9">Liver</tissue>
    </source>
</reference>
<evidence type="ECO:0000256" key="7">
    <source>
        <dbReference type="SAM" id="MobiDB-lite"/>
    </source>
</evidence>
<evidence type="ECO:0000256" key="2">
    <source>
        <dbReference type="ARBA" id="ARBA00022723"/>
    </source>
</evidence>
<accession>A0A5E4AE11</accession>
<sequence length="303" mass="32023">MSSLWTEVAVDPGWGVRSPVSFFRRQGCTPDLMKGPAAGGCRTLWAAGKLRSRPSCPPSQGERTTLALVFGEKTADRAARLRTPLPALEALTACAHLQWDSRSPEVAAIFSLAAPALANALQLRAFAEPGGAVRAALVVRGHHAPFLAAFRADGRWHHVCATWEQRGGRWALFADGRRRATARGLGADQPVPPGGILVLGQDQDSPGGGFSARDAFSGNLTDFHLWARVLSPAQLHRARACDPPPDGLLFVWDPGSLDITPSLQQPVPTRLPCPGAHGRPWLPGPALSAGSTPRPLVGSGPAP</sequence>
<protein>
    <recommendedName>
        <fullName evidence="8">Pentraxin (PTX) domain-containing protein</fullName>
    </recommendedName>
</protein>
<dbReference type="SMART" id="SM00159">
    <property type="entry name" value="PTX"/>
    <property type="match status" value="1"/>
</dbReference>
<evidence type="ECO:0000256" key="4">
    <source>
        <dbReference type="ARBA" id="ARBA00023157"/>
    </source>
</evidence>
<evidence type="ECO:0000256" key="6">
    <source>
        <dbReference type="PROSITE-ProRule" id="PRU01172"/>
    </source>
</evidence>
<comment type="cofactor">
    <cofactor evidence="1">
        <name>Ca(2+)</name>
        <dbReference type="ChEBI" id="CHEBI:29108"/>
    </cofactor>
</comment>
<keyword evidence="4" id="KW-1015">Disulfide bond</keyword>
<evidence type="ECO:0000256" key="5">
    <source>
        <dbReference type="ARBA" id="ARBA00023180"/>
    </source>
</evidence>
<evidence type="ECO:0000313" key="10">
    <source>
        <dbReference type="EMBL" id="VTJ55494.1"/>
    </source>
</evidence>
<dbReference type="Proteomes" id="UP000662637">
    <property type="component" value="Unassembled WGS sequence"/>
</dbReference>
<gene>
    <name evidence="9" type="ORF">GHT09_001501</name>
    <name evidence="10" type="ORF">MONAX_5E003857</name>
</gene>
<evidence type="ECO:0000256" key="1">
    <source>
        <dbReference type="ARBA" id="ARBA00001913"/>
    </source>
</evidence>
<dbReference type="Gene3D" id="2.60.120.200">
    <property type="match status" value="1"/>
</dbReference>
<dbReference type="PRINTS" id="PR00895">
    <property type="entry name" value="PENTAXIN"/>
</dbReference>
<dbReference type="Pfam" id="PF00354">
    <property type="entry name" value="Pentaxin"/>
    <property type="match status" value="1"/>
</dbReference>
<dbReference type="InterPro" id="IPR001759">
    <property type="entry name" value="PTX_dom"/>
</dbReference>
<evidence type="ECO:0000259" key="8">
    <source>
        <dbReference type="PROSITE" id="PS51828"/>
    </source>
</evidence>
<dbReference type="PANTHER" id="PTHR19277:SF163">
    <property type="entry name" value="ADHESION G-PROTEIN COUPLED RECEPTOR D2-LIKE ISOFORM X1"/>
    <property type="match status" value="1"/>
</dbReference>
<dbReference type="PANTHER" id="PTHR19277">
    <property type="entry name" value="PENTRAXIN"/>
    <property type="match status" value="1"/>
</dbReference>
<dbReference type="EMBL" id="CABDUW010000051">
    <property type="protein sequence ID" value="VTJ55494.1"/>
    <property type="molecule type" value="Genomic_DNA"/>
</dbReference>
<dbReference type="EMBL" id="WJEC01000041">
    <property type="protein sequence ID" value="KAF7486491.1"/>
    <property type="molecule type" value="Genomic_DNA"/>
</dbReference>
<evidence type="ECO:0000313" key="11">
    <source>
        <dbReference type="Proteomes" id="UP000335636"/>
    </source>
</evidence>
<dbReference type="GO" id="GO:0046872">
    <property type="term" value="F:metal ion binding"/>
    <property type="evidence" value="ECO:0007669"/>
    <property type="project" value="UniProtKB-KW"/>
</dbReference>